<proteinExistence type="predicted"/>
<gene>
    <name evidence="1" type="ORF">ADUPG1_003653</name>
</gene>
<accession>A0ABQ5KZ44</accession>
<feature type="non-terminal residue" evidence="1">
    <location>
        <position position="112"/>
    </location>
</feature>
<dbReference type="Proteomes" id="UP001057375">
    <property type="component" value="Unassembled WGS sequence"/>
</dbReference>
<evidence type="ECO:0000313" key="2">
    <source>
        <dbReference type="Proteomes" id="UP001057375"/>
    </source>
</evidence>
<protein>
    <submittedName>
        <fullName evidence="1">Uncharacterized protein</fullName>
    </submittedName>
</protein>
<reference evidence="1" key="1">
    <citation type="submission" date="2022-03" db="EMBL/GenBank/DDBJ databases">
        <title>Draft genome sequence of Aduncisulcus paluster, a free-living microaerophilic Fornicata.</title>
        <authorList>
            <person name="Yuyama I."/>
            <person name="Kume K."/>
            <person name="Tamura T."/>
            <person name="Inagaki Y."/>
            <person name="Hashimoto T."/>
        </authorList>
    </citation>
    <scope>NUCLEOTIDE SEQUENCE</scope>
    <source>
        <strain evidence="1">NY0171</strain>
    </source>
</reference>
<evidence type="ECO:0000313" key="1">
    <source>
        <dbReference type="EMBL" id="GKT37715.1"/>
    </source>
</evidence>
<sequence>MVKAKPKEMANYVIAIPDKQDIANNGIAVESTFIGIPIINKIKLFNNYVFAGGKFDPRLKDAAINGASHDWASVTITGPQGTFVGITEINWKSSQKKKRTYGKGLLPRGAAR</sequence>
<dbReference type="EMBL" id="BQXS01005085">
    <property type="protein sequence ID" value="GKT37715.1"/>
    <property type="molecule type" value="Genomic_DNA"/>
</dbReference>
<comment type="caution">
    <text evidence="1">The sequence shown here is derived from an EMBL/GenBank/DDBJ whole genome shotgun (WGS) entry which is preliminary data.</text>
</comment>
<name>A0ABQ5KZ44_9EUKA</name>
<keyword evidence="2" id="KW-1185">Reference proteome</keyword>
<organism evidence="1 2">
    <name type="scientific">Aduncisulcus paluster</name>
    <dbReference type="NCBI Taxonomy" id="2918883"/>
    <lineage>
        <taxon>Eukaryota</taxon>
        <taxon>Metamonada</taxon>
        <taxon>Carpediemonas-like organisms</taxon>
        <taxon>Aduncisulcus</taxon>
    </lineage>
</organism>